<gene>
    <name evidence="11" type="ORF">RB653_010664</name>
</gene>
<dbReference type="InterPro" id="IPR001841">
    <property type="entry name" value="Znf_RING"/>
</dbReference>
<dbReference type="SUPFAM" id="SSF57850">
    <property type="entry name" value="RING/U-box"/>
    <property type="match status" value="1"/>
</dbReference>
<evidence type="ECO:0000259" key="9">
    <source>
        <dbReference type="PROSITE" id="PS50089"/>
    </source>
</evidence>
<keyword evidence="8" id="KW-0175">Coiled coil</keyword>
<dbReference type="GO" id="GO:0016614">
    <property type="term" value="F:oxidoreductase activity, acting on CH-OH group of donors"/>
    <property type="evidence" value="ECO:0007669"/>
    <property type="project" value="InterPro"/>
</dbReference>
<dbReference type="InterPro" id="IPR001293">
    <property type="entry name" value="Znf_TRAF"/>
</dbReference>
<feature type="domain" description="RING-type" evidence="9">
    <location>
        <begin position="369"/>
        <end position="407"/>
    </location>
</feature>
<evidence type="ECO:0000256" key="6">
    <source>
        <dbReference type="ARBA" id="ARBA00023027"/>
    </source>
</evidence>
<dbReference type="SUPFAM" id="SSF49599">
    <property type="entry name" value="TRAF domain-like"/>
    <property type="match status" value="1"/>
</dbReference>
<proteinExistence type="predicted"/>
<dbReference type="GO" id="GO:0008270">
    <property type="term" value="F:zinc ion binding"/>
    <property type="evidence" value="ECO:0007669"/>
    <property type="project" value="UniProtKB-KW"/>
</dbReference>
<dbReference type="PANTHER" id="PTHR43616">
    <property type="entry name" value="GLYCEROL DEHYDROGENASE"/>
    <property type="match status" value="1"/>
</dbReference>
<dbReference type="PROSITE" id="PS50145">
    <property type="entry name" value="ZF_TRAF"/>
    <property type="match status" value="1"/>
</dbReference>
<dbReference type="NCBIfam" id="NF006941">
    <property type="entry name" value="PRK09423.1"/>
    <property type="match status" value="1"/>
</dbReference>
<comment type="caution">
    <text evidence="11">The sequence shown here is derived from an EMBL/GenBank/DDBJ whole genome shotgun (WGS) entry which is preliminary data.</text>
</comment>
<comment type="function">
    <text evidence="1">Probable adapter protein and signal transducer that links members of the tumor necrosis factor receptor family to different signaling pathways by association with the receptor cytoplasmic domain and kinases.</text>
</comment>
<dbReference type="InterPro" id="IPR013083">
    <property type="entry name" value="Znf_RING/FYVE/PHD"/>
</dbReference>
<dbReference type="EMBL" id="JAVFKY010000006">
    <property type="protein sequence ID" value="KAK5575404.1"/>
    <property type="molecule type" value="Genomic_DNA"/>
</dbReference>
<dbReference type="Gene3D" id="3.30.40.10">
    <property type="entry name" value="Zinc/RING finger domain, C3HC4 (zinc finger)"/>
    <property type="match status" value="2"/>
</dbReference>
<dbReference type="InterPro" id="IPR016205">
    <property type="entry name" value="Glycerol_DH"/>
</dbReference>
<dbReference type="Pfam" id="PF00465">
    <property type="entry name" value="Fe-ADH"/>
    <property type="match status" value="1"/>
</dbReference>
<dbReference type="Gene3D" id="3.40.50.1970">
    <property type="match status" value="1"/>
</dbReference>
<reference evidence="11 12" key="1">
    <citation type="submission" date="2023-11" db="EMBL/GenBank/DDBJ databases">
        <title>Dfirmibasis_genome.</title>
        <authorList>
            <person name="Edelbroek B."/>
            <person name="Kjellin J."/>
            <person name="Jerlstrom-Hultqvist J."/>
            <person name="Soderbom F."/>
        </authorList>
    </citation>
    <scope>NUCLEOTIDE SEQUENCE [LARGE SCALE GENOMIC DNA]</scope>
    <source>
        <strain evidence="11 12">TNS-C-14</strain>
    </source>
</reference>
<feature type="zinc finger region" description="TRAF-type" evidence="7">
    <location>
        <begin position="478"/>
        <end position="533"/>
    </location>
</feature>
<name>A0AAN7YL96_9MYCE</name>
<sequence>MNRIFKTLCSPKKFIIGKNLLNNPSQFIKDFGNKCFIVCDERIVDQVKNNTVKSLEKDKIISHVERFKLECTKLEVERLCSIKKSLGSNVILGIGGGKTIDTAKAIAFYEHCPVIIMPTAASSDAPCTSLAVLYKENGEFDKYLFIPNNPDVVLVDPLVMVTAPPKLFSSGVGDALATYFEARQCFQNFGNNLTNTKPSLIGYGLSKLCYKIISENIEKAMDSIKCKSVSPAFENMLEATIYLSGIGAESGGLGAAHAISNGLSALNDLHSSQHGEKVAFGLLVQLVLENASTGEIENVIRIMKISNLPLTLEDLGYKNWNDQEIKKVASIANRPSDTMSNMFRTFEDDDIFNSIITANEMDIDEDLYCQLCCNLMTESVSCQAGHNLCKDCFHKQIETVKPECPICCIPVTTTTLCKNIYLQKHINNLKVNEKNGCKEILTIEQLKNGKHLKECKFKFVSCKYNEKCGKYRMNEIESHQDLCNYYPTKCSYCKNEFNRMNLSNHLLMDCPLVMIPCRYKEGGCNEIIPRHELSKHLTLEDNHQKYITNIINSHRTQLKSTSKQLKELRNSCEELETKLINNDYSFNGRWIIKQFSAHFDLFKENPFTNLIISPPIFLTPTKEFSLSLSADNVVNSVNCISIILSKQFQSSSTIKFSFEITNQSQTKSIKKEEKKKFSHLIGSSHSIEFPTSEIYNIHNKFIVNDQLIIKFNFKILSIQDEQQEIEENEENFNNTLITELEE</sequence>
<evidence type="ECO:0000313" key="12">
    <source>
        <dbReference type="Proteomes" id="UP001344447"/>
    </source>
</evidence>
<protein>
    <submittedName>
        <fullName evidence="11">Uncharacterized protein</fullName>
    </submittedName>
</protein>
<evidence type="ECO:0000256" key="3">
    <source>
        <dbReference type="ARBA" id="ARBA00022771"/>
    </source>
</evidence>
<feature type="domain" description="TRAF-type" evidence="10">
    <location>
        <begin position="478"/>
        <end position="533"/>
    </location>
</feature>
<evidence type="ECO:0000256" key="1">
    <source>
        <dbReference type="ARBA" id="ARBA00003051"/>
    </source>
</evidence>
<evidence type="ECO:0000256" key="5">
    <source>
        <dbReference type="ARBA" id="ARBA00023002"/>
    </source>
</evidence>
<accession>A0AAN7YL96</accession>
<evidence type="ECO:0000256" key="2">
    <source>
        <dbReference type="ARBA" id="ARBA00022723"/>
    </source>
</evidence>
<evidence type="ECO:0000256" key="4">
    <source>
        <dbReference type="ARBA" id="ARBA00022833"/>
    </source>
</evidence>
<evidence type="ECO:0000256" key="8">
    <source>
        <dbReference type="SAM" id="Coils"/>
    </source>
</evidence>
<evidence type="ECO:0000259" key="10">
    <source>
        <dbReference type="PROSITE" id="PS50145"/>
    </source>
</evidence>
<keyword evidence="4 7" id="KW-0862">Zinc</keyword>
<dbReference type="PANTHER" id="PTHR43616:SF5">
    <property type="entry name" value="GLYCEROL DEHYDROGENASE 1"/>
    <property type="match status" value="1"/>
</dbReference>
<evidence type="ECO:0000256" key="7">
    <source>
        <dbReference type="PROSITE-ProRule" id="PRU00207"/>
    </source>
</evidence>
<dbReference type="Proteomes" id="UP001344447">
    <property type="component" value="Unassembled WGS sequence"/>
</dbReference>
<keyword evidence="3 7" id="KW-0863">Zinc-finger</keyword>
<dbReference type="AlphaFoldDB" id="A0AAN7YL96"/>
<keyword evidence="5" id="KW-0560">Oxidoreductase</keyword>
<keyword evidence="12" id="KW-1185">Reference proteome</keyword>
<dbReference type="Pfam" id="PF02176">
    <property type="entry name" value="zf-TRAF"/>
    <property type="match status" value="1"/>
</dbReference>
<dbReference type="CDD" id="cd08170">
    <property type="entry name" value="GlyDH"/>
    <property type="match status" value="1"/>
</dbReference>
<evidence type="ECO:0000313" key="11">
    <source>
        <dbReference type="EMBL" id="KAK5575404.1"/>
    </source>
</evidence>
<keyword evidence="6" id="KW-0520">NAD</keyword>
<dbReference type="PROSITE" id="PS50089">
    <property type="entry name" value="ZF_RING_2"/>
    <property type="match status" value="1"/>
</dbReference>
<keyword evidence="2 7" id="KW-0479">Metal-binding</keyword>
<dbReference type="Gene3D" id="1.20.1090.10">
    <property type="entry name" value="Dehydroquinate synthase-like - alpha domain"/>
    <property type="match status" value="1"/>
</dbReference>
<organism evidence="11 12">
    <name type="scientific">Dictyostelium firmibasis</name>
    <dbReference type="NCBI Taxonomy" id="79012"/>
    <lineage>
        <taxon>Eukaryota</taxon>
        <taxon>Amoebozoa</taxon>
        <taxon>Evosea</taxon>
        <taxon>Eumycetozoa</taxon>
        <taxon>Dictyostelia</taxon>
        <taxon>Dictyosteliales</taxon>
        <taxon>Dictyosteliaceae</taxon>
        <taxon>Dictyostelium</taxon>
    </lineage>
</organism>
<feature type="coiled-coil region" evidence="8">
    <location>
        <begin position="551"/>
        <end position="578"/>
    </location>
</feature>
<dbReference type="InterPro" id="IPR001670">
    <property type="entry name" value="ADH_Fe/GldA"/>
</dbReference>
<dbReference type="SUPFAM" id="SSF56796">
    <property type="entry name" value="Dehydroquinate synthase-like"/>
    <property type="match status" value="1"/>
</dbReference>